<dbReference type="AlphaFoldDB" id="A0AAD8XTI0"/>
<name>A0AAD8XTI0_9STRA</name>
<evidence type="ECO:0000256" key="1">
    <source>
        <dbReference type="SAM" id="Phobius"/>
    </source>
</evidence>
<comment type="caution">
    <text evidence="2">The sequence shown here is derived from an EMBL/GenBank/DDBJ whole genome shotgun (WGS) entry which is preliminary data.</text>
</comment>
<dbReference type="Proteomes" id="UP001224775">
    <property type="component" value="Unassembled WGS sequence"/>
</dbReference>
<keyword evidence="1" id="KW-1133">Transmembrane helix</keyword>
<dbReference type="EMBL" id="JATAAI010000053">
    <property type="protein sequence ID" value="KAK1733190.1"/>
    <property type="molecule type" value="Genomic_DNA"/>
</dbReference>
<reference evidence="2" key="1">
    <citation type="submission" date="2023-06" db="EMBL/GenBank/DDBJ databases">
        <title>Survivors Of The Sea: Transcriptome response of Skeletonema marinoi to long-term dormancy.</title>
        <authorList>
            <person name="Pinder M.I.M."/>
            <person name="Kourtchenko O."/>
            <person name="Robertson E.K."/>
            <person name="Larsson T."/>
            <person name="Maumus F."/>
            <person name="Osuna-Cruz C.M."/>
            <person name="Vancaester E."/>
            <person name="Stenow R."/>
            <person name="Vandepoele K."/>
            <person name="Ploug H."/>
            <person name="Bruchert V."/>
            <person name="Godhe A."/>
            <person name="Topel M."/>
        </authorList>
    </citation>
    <scope>NUCLEOTIDE SEQUENCE</scope>
    <source>
        <strain evidence="2">R05AC</strain>
    </source>
</reference>
<accession>A0AAD8XTI0</accession>
<keyword evidence="3" id="KW-1185">Reference proteome</keyword>
<proteinExistence type="predicted"/>
<keyword evidence="1" id="KW-0472">Membrane</keyword>
<evidence type="ECO:0000313" key="2">
    <source>
        <dbReference type="EMBL" id="KAK1733190.1"/>
    </source>
</evidence>
<organism evidence="2 3">
    <name type="scientific">Skeletonema marinoi</name>
    <dbReference type="NCBI Taxonomy" id="267567"/>
    <lineage>
        <taxon>Eukaryota</taxon>
        <taxon>Sar</taxon>
        <taxon>Stramenopiles</taxon>
        <taxon>Ochrophyta</taxon>
        <taxon>Bacillariophyta</taxon>
        <taxon>Coscinodiscophyceae</taxon>
        <taxon>Thalassiosirophycidae</taxon>
        <taxon>Thalassiosirales</taxon>
        <taxon>Skeletonemataceae</taxon>
        <taxon>Skeletonema</taxon>
        <taxon>Skeletonema marinoi-dohrnii complex</taxon>
    </lineage>
</organism>
<evidence type="ECO:0000313" key="3">
    <source>
        <dbReference type="Proteomes" id="UP001224775"/>
    </source>
</evidence>
<keyword evidence="1" id="KW-0812">Transmembrane</keyword>
<sequence>MPPPEENSNKRNKMLLVQQYTNSFSNIDWGGLGKSTRRISIKPRQQLPREFSAYSIDIPSMDDEGGVGVATSGGKKKKGKQQRRLSVTFDLNDEMIDNSCHEDIMEDGQRICAEKSKDATRSSKSTSSSSSSSSRSWCLVLVFTLLAIVVGAVVCFVVFLPLNTATLNWKKAMSGMRDWKSSNNNVVQQQLLQQQQGRGQEMLELAEQITAVCGGESSRSSTGTSSSCQELCHNHMCCVEQNDEYSCKDDVMKDCGVYAGCMVLIDDNLW</sequence>
<gene>
    <name evidence="2" type="ORF">QTG54_016167</name>
</gene>
<protein>
    <submittedName>
        <fullName evidence="2">Uncharacterized protein</fullName>
    </submittedName>
</protein>
<feature type="transmembrane region" description="Helical" evidence="1">
    <location>
        <begin position="137"/>
        <end position="162"/>
    </location>
</feature>